<dbReference type="InterPro" id="IPR005564">
    <property type="entry name" value="Major_capsid_GpE"/>
</dbReference>
<proteinExistence type="predicted"/>
<dbReference type="AlphaFoldDB" id="A0A6N8DT80"/>
<protein>
    <submittedName>
        <fullName evidence="1">Major capsid protein</fullName>
    </submittedName>
</protein>
<organism evidence="1 2">
    <name type="scientific">Rhodoblastus acidophilus</name>
    <name type="common">Rhodopseudomonas acidophila</name>
    <dbReference type="NCBI Taxonomy" id="1074"/>
    <lineage>
        <taxon>Bacteria</taxon>
        <taxon>Pseudomonadati</taxon>
        <taxon>Pseudomonadota</taxon>
        <taxon>Alphaproteobacteria</taxon>
        <taxon>Hyphomicrobiales</taxon>
        <taxon>Rhodoblastaceae</taxon>
        <taxon>Rhodoblastus</taxon>
    </lineage>
</organism>
<accession>A0A6N8DT80</accession>
<dbReference type="OrthoDB" id="6388191at2"/>
<comment type="caution">
    <text evidence="1">The sequence shown here is derived from an EMBL/GenBank/DDBJ whole genome shotgun (WGS) entry which is preliminary data.</text>
</comment>
<gene>
    <name evidence="1" type="ORF">GJ654_18765</name>
</gene>
<name>A0A6N8DT80_RHOAC</name>
<reference evidence="1 2" key="1">
    <citation type="submission" date="2019-11" db="EMBL/GenBank/DDBJ databases">
        <title>Whole-genome sequence of a Rhodoblastus acidophilus DSM 142.</title>
        <authorList>
            <person name="Kyndt J.A."/>
            <person name="Meyer T.E."/>
        </authorList>
    </citation>
    <scope>NUCLEOTIDE SEQUENCE [LARGE SCALE GENOMIC DNA]</scope>
    <source>
        <strain evidence="1 2">DSM 142</strain>
    </source>
</reference>
<dbReference type="EMBL" id="WNKS01000025">
    <property type="protein sequence ID" value="MTV33026.1"/>
    <property type="molecule type" value="Genomic_DNA"/>
</dbReference>
<dbReference type="Proteomes" id="UP000439113">
    <property type="component" value="Unassembled WGS sequence"/>
</dbReference>
<evidence type="ECO:0000313" key="2">
    <source>
        <dbReference type="Proteomes" id="UP000439113"/>
    </source>
</evidence>
<sequence length="408" mass="45252">MAPSTLPTMRSWPIPASFGRPAFPAPTRPRPSESCARFLARSRSAPPSDVFHLLSSSEVTVTDILFPYTALQLTGQVNRIPNLYGLLNDLDLFPSSGSISTLIEVRRDEHTLSVLPAVERGGPASVAERKRGDVLYFEVPHFPHLDMIGPRDLQNMLTVDGRAARPRTLEDEMAKRLRAIRSKHAITREWIRMGALKGNIVDGQDATLYNLFDAFGFTKVTIYFNLSSSTTDVDGLCSQLFEQIATNLRGEVMSHVEAIVSPAFFDAFIGHPKVQKYWLNWSNAEKLAQVDRQKVGGQMGRTFTYQKIIFREYYGVAPVKVSGSLVSKSFVTTGKGHAYPAGTLDTFYTYDAPPEDIRFVNEAPGQEVFISPKILDHGQGVELMTQSNQLAMVRRPEVLVELDSGAAP</sequence>
<evidence type="ECO:0000313" key="1">
    <source>
        <dbReference type="EMBL" id="MTV33026.1"/>
    </source>
</evidence>
<dbReference type="Pfam" id="PF03864">
    <property type="entry name" value="Phage_cap_E"/>
    <property type="match status" value="1"/>
</dbReference>